<dbReference type="Gene3D" id="3.40.50.300">
    <property type="entry name" value="P-loop containing nucleotide triphosphate hydrolases"/>
    <property type="match status" value="2"/>
</dbReference>
<name>A0A2M7U225_9BACT</name>
<dbReference type="GO" id="GO:0003677">
    <property type="term" value="F:DNA binding"/>
    <property type="evidence" value="ECO:0007669"/>
    <property type="project" value="InterPro"/>
</dbReference>
<proteinExistence type="predicted"/>
<gene>
    <name evidence="2" type="ORF">COY16_00200</name>
</gene>
<dbReference type="SUPFAM" id="SSF52540">
    <property type="entry name" value="P-loop containing nucleoside triphosphate hydrolases"/>
    <property type="match status" value="1"/>
</dbReference>
<reference evidence="3" key="1">
    <citation type="submission" date="2017-09" db="EMBL/GenBank/DDBJ databases">
        <title>Depth-based differentiation of microbial function through sediment-hosted aquifers and enrichment of novel symbionts in the deep terrestrial subsurface.</title>
        <authorList>
            <person name="Probst A.J."/>
            <person name="Ladd B."/>
            <person name="Jarett J.K."/>
            <person name="Geller-Mcgrath D.E."/>
            <person name="Sieber C.M.K."/>
            <person name="Emerson J.B."/>
            <person name="Anantharaman K."/>
            <person name="Thomas B.C."/>
            <person name="Malmstrom R."/>
            <person name="Stieglmeier M."/>
            <person name="Klingl A."/>
            <person name="Woyke T."/>
            <person name="Ryan C.M."/>
            <person name="Banfield J.F."/>
        </authorList>
    </citation>
    <scope>NUCLEOTIDE SEQUENCE [LARGE SCALE GENOMIC DNA]</scope>
</reference>
<dbReference type="Pfam" id="PF04851">
    <property type="entry name" value="ResIII"/>
    <property type="match status" value="1"/>
</dbReference>
<dbReference type="Proteomes" id="UP000228503">
    <property type="component" value="Unassembled WGS sequence"/>
</dbReference>
<dbReference type="PANTHER" id="PTHR47396:SF1">
    <property type="entry name" value="ATP-DEPENDENT HELICASE IRC3-RELATED"/>
    <property type="match status" value="1"/>
</dbReference>
<evidence type="ECO:0000313" key="2">
    <source>
        <dbReference type="EMBL" id="PIZ64167.1"/>
    </source>
</evidence>
<evidence type="ECO:0000313" key="3">
    <source>
        <dbReference type="Proteomes" id="UP000228503"/>
    </source>
</evidence>
<dbReference type="GO" id="GO:0005829">
    <property type="term" value="C:cytosol"/>
    <property type="evidence" value="ECO:0007669"/>
    <property type="project" value="TreeGrafter"/>
</dbReference>
<evidence type="ECO:0000259" key="1">
    <source>
        <dbReference type="Pfam" id="PF04851"/>
    </source>
</evidence>
<organism evidence="2 3">
    <name type="scientific">Candidatus Roizmanbacteria bacterium CG_4_10_14_0_2_um_filter_39_13</name>
    <dbReference type="NCBI Taxonomy" id="1974825"/>
    <lineage>
        <taxon>Bacteria</taxon>
        <taxon>Candidatus Roizmaniibacteriota</taxon>
    </lineage>
</organism>
<dbReference type="EMBL" id="PFOB01000001">
    <property type="protein sequence ID" value="PIZ64167.1"/>
    <property type="molecule type" value="Genomic_DNA"/>
</dbReference>
<dbReference type="InterPro" id="IPR050742">
    <property type="entry name" value="Helicase_Restrict-Modif_Enz"/>
</dbReference>
<dbReference type="AlphaFoldDB" id="A0A2M7U225"/>
<feature type="domain" description="Helicase/UvrB N-terminal" evidence="1">
    <location>
        <begin position="7"/>
        <end position="181"/>
    </location>
</feature>
<protein>
    <recommendedName>
        <fullName evidence="1">Helicase/UvrB N-terminal domain-containing protein</fullName>
    </recommendedName>
</protein>
<sequence length="710" mass="81571">MRQEAIDLQQNAVSAIVELTSSQDEMTFKAPTGSGKTYMMAEMMNRILSADKNVIFLVSTLSKGDLATQNYEKFQEYSAKGNFPKLKPYLISSQIAGEERLFVPTDYSVYLLPRDLYKKGGRLMQGAMEGFLQNMTGAEWMGGQEKKVYLIKDECHIATNNLDNLSEKFFTKIYNFSATPKLSRGQHPDVEIKNDDAVNAKLIKDIELIDDQNIKVASAIEKFEEVKKDYRNLLGVNPCLIIQISNKDKADAEIAEIKKELNKAEHTDLKWMLIVNEEKQCDTNDTFKAKKLPVSKWKDYAKENSSTIDIIIFKMVITEGWDIPRACMLYQIRDVHSKQLDEQVMGRVRRNPRLLDFESLSEDAQKLAMTAWIWGIVPEDLRKSYGVKLWQDSCIITDEIKIKTTRLKTLTKKASFNLATFLASQSVVSAPSSIFALWRDFVKAENGVREMGENYAMTYAKWREFTENIEAVASESSQYVNDYERSMEVVKDEKGQDVEVSFAPTSHYTDNGNYVNIGDWVWKRNDGKDKFSFDSEAEREWTEMLKDLTKDDTADGNGRVGKRVTVGKQNPKAGAVDLFGEKEPELLETKQVYLWGKNYVANSPIKFEYYLGALHSSYPDFVMKDSFDRMHIFEVKSVNISSNMVGGFDNNIYKIKLEELKKAYRQASKLTQQIFYLPILRDDNWRIFQYIAGSEKTLTKDEFMNFCKRA</sequence>
<dbReference type="GO" id="GO:0016787">
    <property type="term" value="F:hydrolase activity"/>
    <property type="evidence" value="ECO:0007669"/>
    <property type="project" value="InterPro"/>
</dbReference>
<dbReference type="GO" id="GO:0005524">
    <property type="term" value="F:ATP binding"/>
    <property type="evidence" value="ECO:0007669"/>
    <property type="project" value="InterPro"/>
</dbReference>
<dbReference type="InterPro" id="IPR006935">
    <property type="entry name" value="Helicase/UvrB_N"/>
</dbReference>
<dbReference type="PANTHER" id="PTHR47396">
    <property type="entry name" value="TYPE I RESTRICTION ENZYME ECOKI R PROTEIN"/>
    <property type="match status" value="1"/>
</dbReference>
<comment type="caution">
    <text evidence="2">The sequence shown here is derived from an EMBL/GenBank/DDBJ whole genome shotgun (WGS) entry which is preliminary data.</text>
</comment>
<accession>A0A2M7U225</accession>
<dbReference type="InterPro" id="IPR027417">
    <property type="entry name" value="P-loop_NTPase"/>
</dbReference>